<keyword evidence="3 8" id="KW-0732">Signal</keyword>
<evidence type="ECO:0000256" key="5">
    <source>
        <dbReference type="ARBA" id="ARBA00023136"/>
    </source>
</evidence>
<dbReference type="OrthoDB" id="9790951at2"/>
<dbReference type="PROSITE" id="PS51781">
    <property type="entry name" value="SH3B"/>
    <property type="match status" value="1"/>
</dbReference>
<evidence type="ECO:0000256" key="2">
    <source>
        <dbReference type="ARBA" id="ARBA00022692"/>
    </source>
</evidence>
<dbReference type="Proteomes" id="UP000004116">
    <property type="component" value="Unassembled WGS sequence"/>
</dbReference>
<dbReference type="PIRSF" id="PIRSF006158">
    <property type="entry name" value="UCP006158_SH3"/>
    <property type="match status" value="1"/>
</dbReference>
<sequence length="206" mass="23532">MHKLPIVCFAMLIFTISWHSSAEEKRYISDKLITYVHSGPGSQYRIVGSLNVGDEVTLLSVNQSENYAQIRDAKDRVVWLPLNQLSSSASLRLKLPELEQQVETLTSQLQNIDADWNQRTAEMQQKLAESDDIISKLNEENDRLENQLVKAQTEIRAMSLQQDNKQRAIILQWFMYGGSVAGIGLILGLLMPYLIPSPKKKDRWMN</sequence>
<evidence type="ECO:0000256" key="3">
    <source>
        <dbReference type="ARBA" id="ARBA00022729"/>
    </source>
</evidence>
<dbReference type="InterPro" id="IPR016476">
    <property type="entry name" value="SH3_dom_pro"/>
</dbReference>
<dbReference type="GO" id="GO:0016020">
    <property type="term" value="C:membrane"/>
    <property type="evidence" value="ECO:0007669"/>
    <property type="project" value="UniProtKB-SubCell"/>
</dbReference>
<feature type="transmembrane region" description="Helical" evidence="7">
    <location>
        <begin position="173"/>
        <end position="195"/>
    </location>
</feature>
<name>G2H1J8_9ENTR</name>
<feature type="signal peptide" evidence="8">
    <location>
        <begin position="1"/>
        <end position="22"/>
    </location>
</feature>
<dbReference type="RefSeq" id="WP_006707577.1">
    <property type="nucleotide sequence ID" value="NZ_AGCA01000452.1"/>
</dbReference>
<evidence type="ECO:0000256" key="1">
    <source>
        <dbReference type="ARBA" id="ARBA00004167"/>
    </source>
</evidence>
<keyword evidence="4 7" id="KW-1133">Transmembrane helix</keyword>
<comment type="subcellular location">
    <subcellularLocation>
        <location evidence="1">Membrane</location>
        <topology evidence="1">Single-pass membrane protein</topology>
    </subcellularLocation>
</comment>
<gene>
    <name evidence="10" type="ORF">Rin_00019410</name>
</gene>
<evidence type="ECO:0000256" key="8">
    <source>
        <dbReference type="SAM" id="SignalP"/>
    </source>
</evidence>
<feature type="coiled-coil region" evidence="6">
    <location>
        <begin position="88"/>
        <end position="161"/>
    </location>
</feature>
<dbReference type="SMART" id="SM00287">
    <property type="entry name" value="SH3b"/>
    <property type="match status" value="1"/>
</dbReference>
<dbReference type="Gene3D" id="2.30.30.40">
    <property type="entry name" value="SH3 Domains"/>
    <property type="match status" value="1"/>
</dbReference>
<evidence type="ECO:0000259" key="9">
    <source>
        <dbReference type="PROSITE" id="PS51781"/>
    </source>
</evidence>
<keyword evidence="11" id="KW-1185">Reference proteome</keyword>
<dbReference type="AlphaFoldDB" id="G2H1J8"/>
<evidence type="ECO:0000256" key="4">
    <source>
        <dbReference type="ARBA" id="ARBA00022989"/>
    </source>
</evidence>
<feature type="domain" description="SH3b" evidence="9">
    <location>
        <begin position="22"/>
        <end position="89"/>
    </location>
</feature>
<dbReference type="EMBL" id="AGCA01000452">
    <property type="protein sequence ID" value="EGY28132.1"/>
    <property type="molecule type" value="Genomic_DNA"/>
</dbReference>
<accession>G2H1J8</accession>
<evidence type="ECO:0000256" key="6">
    <source>
        <dbReference type="SAM" id="Coils"/>
    </source>
</evidence>
<keyword evidence="5 7" id="KW-0472">Membrane</keyword>
<evidence type="ECO:0000256" key="7">
    <source>
        <dbReference type="SAM" id="Phobius"/>
    </source>
</evidence>
<keyword evidence="6" id="KW-0175">Coiled coil</keyword>
<organism evidence="10 11">
    <name type="scientific">Candidatus Regiella insecticola 5.15</name>
    <dbReference type="NCBI Taxonomy" id="1005043"/>
    <lineage>
        <taxon>Bacteria</taxon>
        <taxon>Pseudomonadati</taxon>
        <taxon>Pseudomonadota</taxon>
        <taxon>Gammaproteobacteria</taxon>
        <taxon>Enterobacterales</taxon>
        <taxon>Enterobacteriaceae</taxon>
        <taxon>aphid secondary symbionts</taxon>
        <taxon>Candidatus Regiella</taxon>
    </lineage>
</organism>
<comment type="caution">
    <text evidence="10">The sequence shown here is derived from an EMBL/GenBank/DDBJ whole genome shotgun (WGS) entry which is preliminary data.</text>
</comment>
<dbReference type="InterPro" id="IPR003646">
    <property type="entry name" value="SH3-like_bac-type"/>
</dbReference>
<evidence type="ECO:0000313" key="11">
    <source>
        <dbReference type="Proteomes" id="UP000004116"/>
    </source>
</evidence>
<dbReference type="NCBIfam" id="TIGR04211">
    <property type="entry name" value="SH3_and_anchor"/>
    <property type="match status" value="1"/>
</dbReference>
<protein>
    <submittedName>
        <fullName evidence="10">SH3 domain protein</fullName>
    </submittedName>
</protein>
<reference evidence="10 11" key="1">
    <citation type="journal article" date="2012" name="Genome Res.">
        <title>Genomic basis of endosymbiont-conferred protection against an insect parasitoid.</title>
        <authorList>
            <person name="Hansen A.K."/>
            <person name="Vorburger C."/>
            <person name="Moran N.A."/>
        </authorList>
    </citation>
    <scope>NUCLEOTIDE SEQUENCE [LARGE SCALE GENOMIC DNA]</scope>
    <source>
        <strain evidence="11">R5.15</strain>
    </source>
</reference>
<evidence type="ECO:0000313" key="10">
    <source>
        <dbReference type="EMBL" id="EGY28132.1"/>
    </source>
</evidence>
<feature type="chain" id="PRO_5003430611" evidence="8">
    <location>
        <begin position="23"/>
        <end position="206"/>
    </location>
</feature>
<proteinExistence type="predicted"/>
<keyword evidence="2 7" id="KW-0812">Transmembrane</keyword>